<sequence>MPRRGNADGCVAFASSKSGRGQRVMPSKGCRMLRATYTRTTMASWIRLARGKSLQRHPRKHISPLQQSYS</sequence>
<reference evidence="2 3" key="1">
    <citation type="submission" date="2011-11" db="EMBL/GenBank/DDBJ databases">
        <title>The Genome Sequence of Fusarium oxysporum PHW815.</title>
        <authorList>
            <consortium name="The Broad Institute Genome Sequencing Platform"/>
            <person name="Ma L.-J."/>
            <person name="Gale L.R."/>
            <person name="Schwartz D.C."/>
            <person name="Zhou S."/>
            <person name="Corby-Kistler H."/>
            <person name="Young S.K."/>
            <person name="Zeng Q."/>
            <person name="Gargeya S."/>
            <person name="Fitzgerald M."/>
            <person name="Haas B."/>
            <person name="Abouelleil A."/>
            <person name="Alvarado L."/>
            <person name="Arachchi H.M."/>
            <person name="Berlin A."/>
            <person name="Brown A."/>
            <person name="Chapman S.B."/>
            <person name="Chen Z."/>
            <person name="Dunbar C."/>
            <person name="Freedman E."/>
            <person name="Gearin G."/>
            <person name="Goldberg J."/>
            <person name="Griggs A."/>
            <person name="Gujja S."/>
            <person name="Heiman D."/>
            <person name="Howarth C."/>
            <person name="Larson L."/>
            <person name="Lui A."/>
            <person name="MacDonald P.J.P."/>
            <person name="Montmayeur A."/>
            <person name="Murphy C."/>
            <person name="Neiman D."/>
            <person name="Pearson M."/>
            <person name="Priest M."/>
            <person name="Roberts A."/>
            <person name="Saif S."/>
            <person name="Shea T."/>
            <person name="Shenoy N."/>
            <person name="Sisk P."/>
            <person name="Stolte C."/>
            <person name="Sykes S."/>
            <person name="Wortman J."/>
            <person name="Nusbaum C."/>
            <person name="Birren B."/>
        </authorList>
    </citation>
    <scope>NUCLEOTIDE SEQUENCE [LARGE SCALE GENOMIC DNA]</scope>
    <source>
        <strain evidence="2 3">54005</strain>
    </source>
</reference>
<accession>X0BC53</accession>
<dbReference type="EMBL" id="JH658723">
    <property type="protein sequence ID" value="EXK76403.1"/>
    <property type="molecule type" value="Genomic_DNA"/>
</dbReference>
<evidence type="ECO:0000256" key="1">
    <source>
        <dbReference type="SAM" id="MobiDB-lite"/>
    </source>
</evidence>
<organism evidence="2 3">
    <name type="scientific">Fusarium oxysporum f. sp. raphani 54005</name>
    <dbReference type="NCBI Taxonomy" id="1089458"/>
    <lineage>
        <taxon>Eukaryota</taxon>
        <taxon>Fungi</taxon>
        <taxon>Dikarya</taxon>
        <taxon>Ascomycota</taxon>
        <taxon>Pezizomycotina</taxon>
        <taxon>Sordariomycetes</taxon>
        <taxon>Hypocreomycetidae</taxon>
        <taxon>Hypocreales</taxon>
        <taxon>Nectriaceae</taxon>
        <taxon>Fusarium</taxon>
        <taxon>Fusarium oxysporum species complex</taxon>
    </lineage>
</organism>
<keyword evidence="3" id="KW-1185">Reference proteome</keyword>
<protein>
    <submittedName>
        <fullName evidence="2">Uncharacterized protein</fullName>
    </submittedName>
</protein>
<dbReference type="Proteomes" id="UP000030663">
    <property type="component" value="Unassembled WGS sequence"/>
</dbReference>
<dbReference type="AlphaFoldDB" id="X0BC53"/>
<feature type="compositionally biased region" description="Basic residues" evidence="1">
    <location>
        <begin position="51"/>
        <end position="62"/>
    </location>
</feature>
<feature type="region of interest" description="Disordered" evidence="1">
    <location>
        <begin position="51"/>
        <end position="70"/>
    </location>
</feature>
<evidence type="ECO:0000313" key="3">
    <source>
        <dbReference type="Proteomes" id="UP000030663"/>
    </source>
</evidence>
<name>X0BC53_FUSOX</name>
<gene>
    <name evidence="2" type="ORF">FOQG_18852</name>
</gene>
<evidence type="ECO:0000313" key="2">
    <source>
        <dbReference type="EMBL" id="EXK76403.1"/>
    </source>
</evidence>
<proteinExistence type="predicted"/>
<dbReference type="HOGENOM" id="CLU_2757904_0_0_1"/>